<dbReference type="GO" id="GO:0001666">
    <property type="term" value="P:response to hypoxia"/>
    <property type="evidence" value="ECO:0007669"/>
    <property type="project" value="TreeGrafter"/>
</dbReference>
<dbReference type="NCBIfam" id="TIGR02946">
    <property type="entry name" value="acyl_WS_DGAT"/>
    <property type="match status" value="1"/>
</dbReference>
<evidence type="ECO:0000256" key="10">
    <source>
        <dbReference type="ARBA" id="ARBA00048109"/>
    </source>
</evidence>
<protein>
    <recommendedName>
        <fullName evidence="4 11">Diacylglycerol O-acyltransferase</fullName>
        <ecNumber evidence="4 11">2.3.1.20</ecNumber>
    </recommendedName>
</protein>
<dbReference type="InterPro" id="IPR009721">
    <property type="entry name" value="O-acyltransferase_WSD1_C"/>
</dbReference>
<evidence type="ECO:0000256" key="4">
    <source>
        <dbReference type="ARBA" id="ARBA00013244"/>
    </source>
</evidence>
<dbReference type="EMBL" id="LWCI01000033">
    <property type="protein sequence ID" value="KZS67195.1"/>
    <property type="molecule type" value="Genomic_DNA"/>
</dbReference>
<reference evidence="15" key="1">
    <citation type="submission" date="2016-04" db="EMBL/GenBank/DDBJ databases">
        <authorList>
            <person name="Strapagiel D."/>
            <person name="Borowka P."/>
            <person name="Marciniak B."/>
            <person name="Bakula Z."/>
            <person name="Van Ingen J."/>
            <person name="Safianowska A."/>
            <person name="Dziadek J."/>
            <person name="Jagielski T."/>
        </authorList>
    </citation>
    <scope>NUCLEOTIDE SEQUENCE [LARGE SCALE GENOMIC DNA]</scope>
    <source>
        <strain evidence="15">1010001458</strain>
    </source>
</reference>
<evidence type="ECO:0000256" key="11">
    <source>
        <dbReference type="RuleBase" id="RU361241"/>
    </source>
</evidence>
<dbReference type="Pfam" id="PF06974">
    <property type="entry name" value="WS_DGAT_C"/>
    <property type="match status" value="1"/>
</dbReference>
<dbReference type="GO" id="GO:0004144">
    <property type="term" value="F:diacylglycerol O-acyltransferase activity"/>
    <property type="evidence" value="ECO:0007669"/>
    <property type="project" value="UniProtKB-EC"/>
</dbReference>
<dbReference type="InterPro" id="IPR045034">
    <property type="entry name" value="O-acyltransferase_WSD1-like"/>
</dbReference>
<keyword evidence="9 11" id="KW-0012">Acyltransferase</keyword>
<dbReference type="GO" id="GO:0051701">
    <property type="term" value="P:biological process involved in interaction with host"/>
    <property type="evidence" value="ECO:0007669"/>
    <property type="project" value="TreeGrafter"/>
</dbReference>
<comment type="similarity">
    <text evidence="3 11">Belongs to the long-chain O-acyltransferase family.</text>
</comment>
<evidence type="ECO:0000313" key="14">
    <source>
        <dbReference type="EMBL" id="KZS67195.1"/>
    </source>
</evidence>
<evidence type="ECO:0000256" key="6">
    <source>
        <dbReference type="ARBA" id="ARBA00022679"/>
    </source>
</evidence>
<dbReference type="AlphaFoldDB" id="A0A162D481"/>
<dbReference type="SUPFAM" id="SSF52777">
    <property type="entry name" value="CoA-dependent acyltransferases"/>
    <property type="match status" value="1"/>
</dbReference>
<evidence type="ECO:0000256" key="9">
    <source>
        <dbReference type="ARBA" id="ARBA00023315"/>
    </source>
</evidence>
<gene>
    <name evidence="14" type="ORF">A4G28_21015</name>
</gene>
<dbReference type="Proteomes" id="UP000077342">
    <property type="component" value="Unassembled WGS sequence"/>
</dbReference>
<evidence type="ECO:0000256" key="3">
    <source>
        <dbReference type="ARBA" id="ARBA00009587"/>
    </source>
</evidence>
<keyword evidence="6 11" id="KW-0808">Transferase</keyword>
<evidence type="ECO:0000259" key="12">
    <source>
        <dbReference type="Pfam" id="PF03007"/>
    </source>
</evidence>
<dbReference type="PANTHER" id="PTHR31650:SF1">
    <property type="entry name" value="WAX ESTER SYNTHASE_DIACYLGLYCEROL ACYLTRANSFERASE 4-RELATED"/>
    <property type="match status" value="1"/>
</dbReference>
<proteinExistence type="inferred from homology"/>
<feature type="domain" description="O-acyltransferase WSD1 C-terminal" evidence="13">
    <location>
        <begin position="304"/>
        <end position="452"/>
    </location>
</feature>
<organism evidence="14 15">
    <name type="scientific">Mycobacterium ostraviense</name>
    <dbReference type="NCBI Taxonomy" id="2738409"/>
    <lineage>
        <taxon>Bacteria</taxon>
        <taxon>Bacillati</taxon>
        <taxon>Actinomycetota</taxon>
        <taxon>Actinomycetes</taxon>
        <taxon>Mycobacteriales</taxon>
        <taxon>Mycobacteriaceae</taxon>
        <taxon>Mycobacterium</taxon>
    </lineage>
</organism>
<comment type="caution">
    <text evidence="14">The sequence shown here is derived from an EMBL/GenBank/DDBJ whole genome shotgun (WGS) entry which is preliminary data.</text>
</comment>
<keyword evidence="15" id="KW-1185">Reference proteome</keyword>
<comment type="pathway">
    <text evidence="2">Lipid metabolism.</text>
</comment>
<keyword evidence="7 11" id="KW-0319">Glycerol metabolism</keyword>
<dbReference type="InterPro" id="IPR014292">
    <property type="entry name" value="Acyl_transf_WS/DGAT"/>
</dbReference>
<dbReference type="GO" id="GO:0006071">
    <property type="term" value="P:glycerol metabolic process"/>
    <property type="evidence" value="ECO:0007669"/>
    <property type="project" value="UniProtKB-KW"/>
</dbReference>
<comment type="catalytic activity">
    <reaction evidence="10 11">
        <text>an acyl-CoA + a 1,2-diacyl-sn-glycerol = a triacyl-sn-glycerol + CoA</text>
        <dbReference type="Rhea" id="RHEA:10868"/>
        <dbReference type="ChEBI" id="CHEBI:17815"/>
        <dbReference type="ChEBI" id="CHEBI:57287"/>
        <dbReference type="ChEBI" id="CHEBI:58342"/>
        <dbReference type="ChEBI" id="CHEBI:64615"/>
        <dbReference type="EC" id="2.3.1.20"/>
    </reaction>
</comment>
<feature type="domain" description="O-acyltransferase WSD1-like N-terminal" evidence="12">
    <location>
        <begin position="4"/>
        <end position="264"/>
    </location>
</feature>
<evidence type="ECO:0000256" key="2">
    <source>
        <dbReference type="ARBA" id="ARBA00005189"/>
    </source>
</evidence>
<dbReference type="RefSeq" id="WP_075509396.1">
    <property type="nucleotide sequence ID" value="NZ_LWCI01000033.1"/>
</dbReference>
<name>A0A162D481_9MYCO</name>
<dbReference type="EC" id="2.3.1.20" evidence="4 11"/>
<evidence type="ECO:0000313" key="15">
    <source>
        <dbReference type="Proteomes" id="UP000077342"/>
    </source>
</evidence>
<keyword evidence="5 11" id="KW-0444">Lipid biosynthesis</keyword>
<evidence type="ECO:0000256" key="7">
    <source>
        <dbReference type="ARBA" id="ARBA00022798"/>
    </source>
</evidence>
<keyword evidence="8 11" id="KW-0443">Lipid metabolism</keyword>
<comment type="pathway">
    <text evidence="1 11">Glycerolipid metabolism; triacylglycerol biosynthesis.</text>
</comment>
<dbReference type="InterPro" id="IPR004255">
    <property type="entry name" value="O-acyltransferase_WSD1_N"/>
</dbReference>
<dbReference type="PANTHER" id="PTHR31650">
    <property type="entry name" value="O-ACYLTRANSFERASE (WSD1-LIKE) FAMILY PROTEIN"/>
    <property type="match status" value="1"/>
</dbReference>
<dbReference type="GO" id="GO:0019432">
    <property type="term" value="P:triglyceride biosynthetic process"/>
    <property type="evidence" value="ECO:0007669"/>
    <property type="project" value="UniProtKB-UniPathway"/>
</dbReference>
<evidence type="ECO:0000256" key="8">
    <source>
        <dbReference type="ARBA" id="ARBA00023098"/>
    </source>
</evidence>
<dbReference type="GO" id="GO:0071731">
    <property type="term" value="P:response to nitric oxide"/>
    <property type="evidence" value="ECO:0007669"/>
    <property type="project" value="TreeGrafter"/>
</dbReference>
<dbReference type="UniPathway" id="UPA00282"/>
<evidence type="ECO:0000256" key="5">
    <source>
        <dbReference type="ARBA" id="ARBA00022516"/>
    </source>
</evidence>
<sequence>MRRLSALDAAFWFAETHTCPMHIGGLAICNPAEAPNFSFDVVKDLMAARLPELPLLRCRVAGAPFGLDRPWWVEDTKLDIDYHIRRVAVPSPGGRRELEELVGRLMSYPLERSRPLWEMWFIEGLEGGRAATLTKIHHALIDGVSGVGLSEIMLDVTPEPRPPAVGVQESSGAGMPRFERRALGAMFNVTVATPYRLARILQQTLVQQLAVRRLANKPPHFFQAPTTRFNADLTPERRVAFTRVPLERVKAVKQTFGVKLNDVVMAMVSGALRGYLEERGELPERPLIAQIPISTHRDDSQSANQIASTTMSLASDVADVAERLNTIYRNSRGAKEMAKALTAHQTMGLTDTTPPGLLALAVRAYTASRLGGRVAPINLVISNVPGPDCPIYLAGAVVESLIPIGPLTMEVGLNVTCFSYRGSIDFGFVTTPEVADDIDDLADAIEPALTQLEEAAGLVA</sequence>
<dbReference type="Pfam" id="PF03007">
    <property type="entry name" value="WS_DGAT_cat"/>
    <property type="match status" value="1"/>
</dbReference>
<accession>A0A162D481</accession>
<dbReference type="GO" id="GO:0005886">
    <property type="term" value="C:plasma membrane"/>
    <property type="evidence" value="ECO:0007669"/>
    <property type="project" value="TreeGrafter"/>
</dbReference>
<evidence type="ECO:0000259" key="13">
    <source>
        <dbReference type="Pfam" id="PF06974"/>
    </source>
</evidence>
<evidence type="ECO:0000256" key="1">
    <source>
        <dbReference type="ARBA" id="ARBA00004771"/>
    </source>
</evidence>